<dbReference type="SUPFAM" id="SSF52540">
    <property type="entry name" value="P-loop containing nucleoside triphosphate hydrolases"/>
    <property type="match status" value="1"/>
</dbReference>
<dbReference type="HOGENOM" id="CLU_154731_1_0_1"/>
<dbReference type="InterPro" id="IPR006073">
    <property type="entry name" value="GTP-bd"/>
</dbReference>
<dbReference type="Pfam" id="PF01926">
    <property type="entry name" value="MMR_HSR1"/>
    <property type="match status" value="1"/>
</dbReference>
<organism evidence="2 3">
    <name type="scientific">Pisolithus microcarpus 441</name>
    <dbReference type="NCBI Taxonomy" id="765257"/>
    <lineage>
        <taxon>Eukaryota</taxon>
        <taxon>Fungi</taxon>
        <taxon>Dikarya</taxon>
        <taxon>Basidiomycota</taxon>
        <taxon>Agaricomycotina</taxon>
        <taxon>Agaricomycetes</taxon>
        <taxon>Agaricomycetidae</taxon>
        <taxon>Boletales</taxon>
        <taxon>Sclerodermatineae</taxon>
        <taxon>Pisolithaceae</taxon>
        <taxon>Pisolithus</taxon>
    </lineage>
</organism>
<dbReference type="Gene3D" id="3.40.50.300">
    <property type="entry name" value="P-loop containing nucleotide triphosphate hydrolases"/>
    <property type="match status" value="1"/>
</dbReference>
<evidence type="ECO:0000313" key="3">
    <source>
        <dbReference type="Proteomes" id="UP000054018"/>
    </source>
</evidence>
<sequence length="88" mass="9796">MTISLQPGVGKSTLINRTFGIERASAENSEPGKASIEKELISQQNDRFVLHDSAGFEPADNVDCNSVKSFVEKRKKQEHAKDQLHAVW</sequence>
<keyword evidence="3" id="KW-1185">Reference proteome</keyword>
<dbReference type="GO" id="GO:0005525">
    <property type="term" value="F:GTP binding"/>
    <property type="evidence" value="ECO:0007669"/>
    <property type="project" value="InterPro"/>
</dbReference>
<gene>
    <name evidence="2" type="ORF">PISMIDRAFT_111162</name>
</gene>
<evidence type="ECO:0000313" key="2">
    <source>
        <dbReference type="EMBL" id="KIK17545.1"/>
    </source>
</evidence>
<name>A0A0C9XYK2_9AGAM</name>
<proteinExistence type="predicted"/>
<dbReference type="STRING" id="765257.A0A0C9XYK2"/>
<dbReference type="Proteomes" id="UP000054018">
    <property type="component" value="Unassembled WGS sequence"/>
</dbReference>
<protein>
    <recommendedName>
        <fullName evidence="1">G domain-containing protein</fullName>
    </recommendedName>
</protein>
<evidence type="ECO:0000259" key="1">
    <source>
        <dbReference type="Pfam" id="PF01926"/>
    </source>
</evidence>
<accession>A0A0C9XYK2</accession>
<dbReference type="AlphaFoldDB" id="A0A0C9XYK2"/>
<dbReference type="OrthoDB" id="391988at2759"/>
<dbReference type="InterPro" id="IPR027417">
    <property type="entry name" value="P-loop_NTPase"/>
</dbReference>
<reference evidence="2 3" key="1">
    <citation type="submission" date="2014-04" db="EMBL/GenBank/DDBJ databases">
        <authorList>
            <consortium name="DOE Joint Genome Institute"/>
            <person name="Kuo A."/>
            <person name="Kohler A."/>
            <person name="Costa M.D."/>
            <person name="Nagy L.G."/>
            <person name="Floudas D."/>
            <person name="Copeland A."/>
            <person name="Barry K.W."/>
            <person name="Cichocki N."/>
            <person name="Veneault-Fourrey C."/>
            <person name="LaButti K."/>
            <person name="Lindquist E.A."/>
            <person name="Lipzen A."/>
            <person name="Lundell T."/>
            <person name="Morin E."/>
            <person name="Murat C."/>
            <person name="Sun H."/>
            <person name="Tunlid A."/>
            <person name="Henrissat B."/>
            <person name="Grigoriev I.V."/>
            <person name="Hibbett D.S."/>
            <person name="Martin F."/>
            <person name="Nordberg H.P."/>
            <person name="Cantor M.N."/>
            <person name="Hua S.X."/>
        </authorList>
    </citation>
    <scope>NUCLEOTIDE SEQUENCE [LARGE SCALE GENOMIC DNA]</scope>
    <source>
        <strain evidence="2 3">441</strain>
    </source>
</reference>
<feature type="domain" description="G" evidence="1">
    <location>
        <begin position="7"/>
        <end position="71"/>
    </location>
</feature>
<reference evidence="3" key="2">
    <citation type="submission" date="2015-01" db="EMBL/GenBank/DDBJ databases">
        <title>Evolutionary Origins and Diversification of the Mycorrhizal Mutualists.</title>
        <authorList>
            <consortium name="DOE Joint Genome Institute"/>
            <consortium name="Mycorrhizal Genomics Consortium"/>
            <person name="Kohler A."/>
            <person name="Kuo A."/>
            <person name="Nagy L.G."/>
            <person name="Floudas D."/>
            <person name="Copeland A."/>
            <person name="Barry K.W."/>
            <person name="Cichocki N."/>
            <person name="Veneault-Fourrey C."/>
            <person name="LaButti K."/>
            <person name="Lindquist E.A."/>
            <person name="Lipzen A."/>
            <person name="Lundell T."/>
            <person name="Morin E."/>
            <person name="Murat C."/>
            <person name="Riley R."/>
            <person name="Ohm R."/>
            <person name="Sun H."/>
            <person name="Tunlid A."/>
            <person name="Henrissat B."/>
            <person name="Grigoriev I.V."/>
            <person name="Hibbett D.S."/>
            <person name="Martin F."/>
        </authorList>
    </citation>
    <scope>NUCLEOTIDE SEQUENCE [LARGE SCALE GENOMIC DNA]</scope>
    <source>
        <strain evidence="3">441</strain>
    </source>
</reference>
<dbReference type="EMBL" id="KN833824">
    <property type="protein sequence ID" value="KIK17545.1"/>
    <property type="molecule type" value="Genomic_DNA"/>
</dbReference>